<evidence type="ECO:0000256" key="5">
    <source>
        <dbReference type="SAM" id="MobiDB-lite"/>
    </source>
</evidence>
<dbReference type="PANTHER" id="PTHR23502:SF23">
    <property type="entry name" value="FLUCONAZOLE RESISTANCE PROTEIN 1"/>
    <property type="match status" value="1"/>
</dbReference>
<dbReference type="EMBL" id="KZ613482">
    <property type="protein sequence ID" value="PMD21045.1"/>
    <property type="molecule type" value="Genomic_DNA"/>
</dbReference>
<dbReference type="STRING" id="1745343.A0A2J6Q434"/>
<evidence type="ECO:0008006" key="9">
    <source>
        <dbReference type="Google" id="ProtNLM"/>
    </source>
</evidence>
<evidence type="ECO:0000256" key="2">
    <source>
        <dbReference type="ARBA" id="ARBA00022692"/>
    </source>
</evidence>
<feature type="transmembrane region" description="Helical" evidence="6">
    <location>
        <begin position="395"/>
        <end position="422"/>
    </location>
</feature>
<keyword evidence="4 6" id="KW-0472">Membrane</keyword>
<proteinExistence type="predicted"/>
<dbReference type="OrthoDB" id="3357846at2759"/>
<name>A0A2J6Q434_9HELO</name>
<evidence type="ECO:0000313" key="7">
    <source>
        <dbReference type="EMBL" id="PMD21045.1"/>
    </source>
</evidence>
<feature type="region of interest" description="Disordered" evidence="5">
    <location>
        <begin position="25"/>
        <end position="83"/>
    </location>
</feature>
<evidence type="ECO:0000256" key="4">
    <source>
        <dbReference type="ARBA" id="ARBA00023136"/>
    </source>
</evidence>
<comment type="subcellular location">
    <subcellularLocation>
        <location evidence="1">Membrane</location>
        <topology evidence="1">Multi-pass membrane protein</topology>
    </subcellularLocation>
</comment>
<dbReference type="AlphaFoldDB" id="A0A2J6Q434"/>
<feature type="transmembrane region" description="Helical" evidence="6">
    <location>
        <begin position="350"/>
        <end position="374"/>
    </location>
</feature>
<dbReference type="SUPFAM" id="SSF103473">
    <property type="entry name" value="MFS general substrate transporter"/>
    <property type="match status" value="1"/>
</dbReference>
<dbReference type="InterPro" id="IPR036259">
    <property type="entry name" value="MFS_trans_sf"/>
</dbReference>
<dbReference type="GO" id="GO:0015244">
    <property type="term" value="F:fluconazole transmembrane transporter activity"/>
    <property type="evidence" value="ECO:0007669"/>
    <property type="project" value="TreeGrafter"/>
</dbReference>
<protein>
    <recommendedName>
        <fullName evidence="9">MFS general substrate transporter</fullName>
    </recommendedName>
</protein>
<dbReference type="GO" id="GO:0005886">
    <property type="term" value="C:plasma membrane"/>
    <property type="evidence" value="ECO:0007669"/>
    <property type="project" value="TreeGrafter"/>
</dbReference>
<evidence type="ECO:0000313" key="8">
    <source>
        <dbReference type="Proteomes" id="UP000235672"/>
    </source>
</evidence>
<dbReference type="Gene3D" id="1.20.1720.10">
    <property type="entry name" value="Multidrug resistance protein D"/>
    <property type="match status" value="1"/>
</dbReference>
<feature type="compositionally biased region" description="Acidic residues" evidence="5">
    <location>
        <begin position="51"/>
        <end position="65"/>
    </location>
</feature>
<feature type="transmembrane region" description="Helical" evidence="6">
    <location>
        <begin position="204"/>
        <end position="228"/>
    </location>
</feature>
<dbReference type="PANTHER" id="PTHR23502">
    <property type="entry name" value="MAJOR FACILITATOR SUPERFAMILY"/>
    <property type="match status" value="1"/>
</dbReference>
<sequence>MDLLRESAVGQIARYITKNKEAILAEADKPTGEKDVIEGPEQSSTGAAGDGESEELEHEGDDESADPAPFHLAPIATAPDNEVTTTRTTLSEIHSVLTRTSTAAYTRERFEVEQAIAAEKTKSIAIAPTKTTDGVILVDWYTTDDPAMYVPGEEGVMQQFHVGEMPAAIGLAIYVVGYGVDPLLFAPLSEIASIGRNWVSVRTFVLFVILSIPTAFVENYAGLLVLRFLTGFFGSPCLANSGASVGNLYSLLELLLTLYTYHTTIPSVKVRSTKKILSLFVSWEASPQTPGLAALEVPRTASTAVAPGAPAERHLDRCPVWLRMMSSSGFFVFFARVFPLVYPPIYHFDIGEVGLCFLTIGIACLLGVTGCLMYQFWYLIPDIKKNGLRAPEHRLVPALLGVISLPVGYFMFGLISVVILVASDFLIFQYVFVYLPLSYPKYAASLFAANDLSRSLFAAACLLFSRPMFINLGIGGGVSLLAGLSVLGNYF</sequence>
<feature type="transmembrane region" description="Helical" evidence="6">
    <location>
        <begin position="469"/>
        <end position="490"/>
    </location>
</feature>
<feature type="transmembrane region" description="Helical" evidence="6">
    <location>
        <begin position="320"/>
        <end position="338"/>
    </location>
</feature>
<evidence type="ECO:0000256" key="3">
    <source>
        <dbReference type="ARBA" id="ARBA00022989"/>
    </source>
</evidence>
<evidence type="ECO:0000256" key="1">
    <source>
        <dbReference type="ARBA" id="ARBA00004141"/>
    </source>
</evidence>
<feature type="compositionally biased region" description="Basic and acidic residues" evidence="5">
    <location>
        <begin position="25"/>
        <end position="37"/>
    </location>
</feature>
<keyword evidence="3 6" id="KW-1133">Transmembrane helix</keyword>
<accession>A0A2J6Q434</accession>
<evidence type="ECO:0000256" key="6">
    <source>
        <dbReference type="SAM" id="Phobius"/>
    </source>
</evidence>
<dbReference type="GO" id="GO:1990961">
    <property type="term" value="P:xenobiotic detoxification by transmembrane export across the plasma membrane"/>
    <property type="evidence" value="ECO:0007669"/>
    <property type="project" value="TreeGrafter"/>
</dbReference>
<dbReference type="Proteomes" id="UP000235672">
    <property type="component" value="Unassembled WGS sequence"/>
</dbReference>
<keyword evidence="8" id="KW-1185">Reference proteome</keyword>
<keyword evidence="2 6" id="KW-0812">Transmembrane</keyword>
<organism evidence="7 8">
    <name type="scientific">Hyaloscypha hepaticicola</name>
    <dbReference type="NCBI Taxonomy" id="2082293"/>
    <lineage>
        <taxon>Eukaryota</taxon>
        <taxon>Fungi</taxon>
        <taxon>Dikarya</taxon>
        <taxon>Ascomycota</taxon>
        <taxon>Pezizomycotina</taxon>
        <taxon>Leotiomycetes</taxon>
        <taxon>Helotiales</taxon>
        <taxon>Hyaloscyphaceae</taxon>
        <taxon>Hyaloscypha</taxon>
    </lineage>
</organism>
<reference evidence="7 8" key="1">
    <citation type="submission" date="2016-05" db="EMBL/GenBank/DDBJ databases">
        <title>A degradative enzymes factory behind the ericoid mycorrhizal symbiosis.</title>
        <authorList>
            <consortium name="DOE Joint Genome Institute"/>
            <person name="Martino E."/>
            <person name="Morin E."/>
            <person name="Grelet G."/>
            <person name="Kuo A."/>
            <person name="Kohler A."/>
            <person name="Daghino S."/>
            <person name="Barry K."/>
            <person name="Choi C."/>
            <person name="Cichocki N."/>
            <person name="Clum A."/>
            <person name="Copeland A."/>
            <person name="Hainaut M."/>
            <person name="Haridas S."/>
            <person name="Labutti K."/>
            <person name="Lindquist E."/>
            <person name="Lipzen A."/>
            <person name="Khouja H.-R."/>
            <person name="Murat C."/>
            <person name="Ohm R."/>
            <person name="Olson A."/>
            <person name="Spatafora J."/>
            <person name="Veneault-Fourrey C."/>
            <person name="Henrissat B."/>
            <person name="Grigoriev I."/>
            <person name="Martin F."/>
            <person name="Perotto S."/>
        </authorList>
    </citation>
    <scope>NUCLEOTIDE SEQUENCE [LARGE SCALE GENOMIC DNA]</scope>
    <source>
        <strain evidence="7 8">UAMH 7357</strain>
    </source>
</reference>
<gene>
    <name evidence="7" type="ORF">NA56DRAFT_670939</name>
</gene>